<protein>
    <submittedName>
        <fullName evidence="5">Ubiquinone biosynthesis monooxygenase Coq6</fullName>
    </submittedName>
</protein>
<dbReference type="PANTHER" id="PTHR43876">
    <property type="entry name" value="UBIQUINONE BIOSYNTHESIS MONOOXYGENASE COQ6, MITOCHONDRIAL"/>
    <property type="match status" value="1"/>
</dbReference>
<dbReference type="InterPro" id="IPR002938">
    <property type="entry name" value="FAD-bd"/>
</dbReference>
<keyword evidence="5" id="KW-0830">Ubiquinone</keyword>
<evidence type="ECO:0000259" key="4">
    <source>
        <dbReference type="Pfam" id="PF01494"/>
    </source>
</evidence>
<keyword evidence="3" id="KW-0560">Oxidoreductase</keyword>
<dbReference type="InterPro" id="IPR051205">
    <property type="entry name" value="UbiH/COQ6_monooxygenase"/>
</dbReference>
<dbReference type="SUPFAM" id="SSF51905">
    <property type="entry name" value="FAD/NAD(P)-binding domain"/>
    <property type="match status" value="1"/>
</dbReference>
<dbReference type="Gene3D" id="3.50.50.60">
    <property type="entry name" value="FAD/NAD(P)-binding domain"/>
    <property type="match status" value="2"/>
</dbReference>
<organism evidence="5 6">
    <name type="scientific">Mitosporidium daphniae</name>
    <dbReference type="NCBI Taxonomy" id="1485682"/>
    <lineage>
        <taxon>Eukaryota</taxon>
        <taxon>Fungi</taxon>
        <taxon>Fungi incertae sedis</taxon>
        <taxon>Microsporidia</taxon>
        <taxon>Mitosporidium</taxon>
    </lineage>
</organism>
<dbReference type="PRINTS" id="PR00420">
    <property type="entry name" value="RNGMNOXGNASE"/>
</dbReference>
<feature type="domain" description="FAD-binding" evidence="4">
    <location>
        <begin position="352"/>
        <end position="384"/>
    </location>
</feature>
<dbReference type="HOGENOM" id="CLU_009665_8_0_1"/>
<reference evidence="5 6" key="1">
    <citation type="submission" date="2014-04" db="EMBL/GenBank/DDBJ databases">
        <title>A new species of microsporidia sheds light on the evolution of extreme parasitism.</title>
        <authorList>
            <person name="Haag K.L."/>
            <person name="James T.Y."/>
            <person name="Larsson R."/>
            <person name="Schaer T.M."/>
            <person name="Refardt D."/>
            <person name="Pombert J.-F."/>
            <person name="Ebert D."/>
        </authorList>
    </citation>
    <scope>NUCLEOTIDE SEQUENCE [LARGE SCALE GENOMIC DNA]</scope>
    <source>
        <strain evidence="5 6">UGP3</strain>
        <tissue evidence="5">Spores</tissue>
    </source>
</reference>
<keyword evidence="2" id="KW-0274">FAD</keyword>
<dbReference type="PANTHER" id="PTHR43876:SF7">
    <property type="entry name" value="UBIQUINONE BIOSYNTHESIS MONOOXYGENASE COQ6, MITOCHONDRIAL"/>
    <property type="match status" value="1"/>
</dbReference>
<keyword evidence="6" id="KW-1185">Reference proteome</keyword>
<dbReference type="GO" id="GO:0004497">
    <property type="term" value="F:monooxygenase activity"/>
    <property type="evidence" value="ECO:0007669"/>
    <property type="project" value="UniProtKB-KW"/>
</dbReference>
<dbReference type="GO" id="GO:0005739">
    <property type="term" value="C:mitochondrion"/>
    <property type="evidence" value="ECO:0007669"/>
    <property type="project" value="TreeGrafter"/>
</dbReference>
<evidence type="ECO:0000256" key="1">
    <source>
        <dbReference type="ARBA" id="ARBA00022630"/>
    </source>
</evidence>
<dbReference type="AlphaFoldDB" id="A0A098VXG1"/>
<proteinExistence type="predicted"/>
<name>A0A098VXG1_9MICR</name>
<evidence type="ECO:0000313" key="6">
    <source>
        <dbReference type="Proteomes" id="UP000029725"/>
    </source>
</evidence>
<feature type="domain" description="FAD-binding" evidence="4">
    <location>
        <begin position="9"/>
        <end position="242"/>
    </location>
</feature>
<dbReference type="OrthoDB" id="683240at2759"/>
<dbReference type="Proteomes" id="UP000029725">
    <property type="component" value="Unassembled WGS sequence"/>
</dbReference>
<dbReference type="GO" id="GO:0071949">
    <property type="term" value="F:FAD binding"/>
    <property type="evidence" value="ECO:0007669"/>
    <property type="project" value="InterPro"/>
</dbReference>
<gene>
    <name evidence="5" type="ORF">DI09_177p20</name>
</gene>
<evidence type="ECO:0000313" key="5">
    <source>
        <dbReference type="EMBL" id="KGG52411.1"/>
    </source>
</evidence>
<evidence type="ECO:0000256" key="2">
    <source>
        <dbReference type="ARBA" id="ARBA00022827"/>
    </source>
</evidence>
<sequence length="401" mass="44061">MIPKLPYHPVTVVGGGIIGKLVALSLGRILAPYYSQPLLLVTRDKPSAMTKPNSVSSNRVSFLTPGSVRFFQELGIWRKICLGGAYPISSMKIFNGDIPGILHPSIDGSFFSLSKEDCQYAPFLGYIISNSNIEHVLEEEIKAVPITMLHSTKLFCINVDDGEPLSRSQSLSFSIENSSKHEELCTSLLLGCDGSNSFVRQSLSSSNFPYHLEDYKSFGVISTFTTSPSTKRLNGTAYQRYLPSGPLAALPLSPNSYSLVWSIPNEWKSNDIFKDKEKFTKLLNLAFYGPYCEIRKMFLNSSQCSTLDVDYRGDTGVLNEFGAILDASEPEFFPLKSGIVPSSMSISNKNLRVLLMGDAAHSIHPHAGQGLNMGIADAMCLHKIMRKNVPLGTDPGYNGDF</sequence>
<keyword evidence="1" id="KW-0285">Flavoprotein</keyword>
<dbReference type="EMBL" id="JMKJ01000085">
    <property type="protein sequence ID" value="KGG52411.1"/>
    <property type="molecule type" value="Genomic_DNA"/>
</dbReference>
<keyword evidence="5" id="KW-0503">Monooxygenase</keyword>
<dbReference type="InterPro" id="IPR036188">
    <property type="entry name" value="FAD/NAD-bd_sf"/>
</dbReference>
<evidence type="ECO:0000256" key="3">
    <source>
        <dbReference type="ARBA" id="ARBA00023002"/>
    </source>
</evidence>
<comment type="caution">
    <text evidence="5">The sequence shown here is derived from an EMBL/GenBank/DDBJ whole genome shotgun (WGS) entry which is preliminary data.</text>
</comment>
<accession>A0A098VXG1</accession>
<dbReference type="Pfam" id="PF01494">
    <property type="entry name" value="FAD_binding_3"/>
    <property type="match status" value="2"/>
</dbReference>
<dbReference type="VEuPathDB" id="MicrosporidiaDB:DI09_177p20"/>